<accession>W5J9K5</accession>
<reference evidence="1" key="2">
    <citation type="submission" date="2010-05" db="EMBL/GenBank/DDBJ databases">
        <authorList>
            <person name="Almeida L.G."/>
            <person name="Nicolas M.F."/>
            <person name="Souza R.C."/>
            <person name="Vasconcelos A.T.R."/>
        </authorList>
    </citation>
    <scope>NUCLEOTIDE SEQUENCE</scope>
</reference>
<dbReference type="EnsemblMetazoa" id="ADAC007695-RA">
    <property type="protein sequence ID" value="ADAC007695-PA"/>
    <property type="gene ID" value="ADAC007695"/>
</dbReference>
<organism evidence="1">
    <name type="scientific">Anopheles darlingi</name>
    <name type="common">Mosquito</name>
    <dbReference type="NCBI Taxonomy" id="43151"/>
    <lineage>
        <taxon>Eukaryota</taxon>
        <taxon>Metazoa</taxon>
        <taxon>Ecdysozoa</taxon>
        <taxon>Arthropoda</taxon>
        <taxon>Hexapoda</taxon>
        <taxon>Insecta</taxon>
        <taxon>Pterygota</taxon>
        <taxon>Neoptera</taxon>
        <taxon>Endopterygota</taxon>
        <taxon>Diptera</taxon>
        <taxon>Nematocera</taxon>
        <taxon>Culicoidea</taxon>
        <taxon>Culicidae</taxon>
        <taxon>Anophelinae</taxon>
        <taxon>Anopheles</taxon>
    </lineage>
</organism>
<reference evidence="1" key="3">
    <citation type="journal article" date="2013" name="Nucleic Acids Res.">
        <title>The genome of Anopheles darlingi, the main neotropical malaria vector.</title>
        <authorList>
            <person name="Marinotti O."/>
            <person name="Cerqueira G.C."/>
            <person name="de Almeida L.G."/>
            <person name="Ferro M.I."/>
            <person name="Loreto E.L."/>
            <person name="Zaha A."/>
            <person name="Teixeira S.M."/>
            <person name="Wespiser A.R."/>
            <person name="Almeida E Silva A."/>
            <person name="Schlindwein A.D."/>
            <person name="Pacheco A.C."/>
            <person name="Silva A.L."/>
            <person name="Graveley B.R."/>
            <person name="Walenz B.P."/>
            <person name="Lima Bde A."/>
            <person name="Ribeiro C.A."/>
            <person name="Nunes-Silva C.G."/>
            <person name="de Carvalho C.R."/>
            <person name="Soares C.M."/>
            <person name="de Menezes C.B."/>
            <person name="Matiolli C."/>
            <person name="Caffrey D."/>
            <person name="Araujo D.A."/>
            <person name="de Oliveira D.M."/>
            <person name="Golenbock D."/>
            <person name="Grisard E.C."/>
            <person name="Fantinatti-Garboggini F."/>
            <person name="de Carvalho F.M."/>
            <person name="Barcellos F.G."/>
            <person name="Prosdocimi F."/>
            <person name="May G."/>
            <person name="Azevedo Junior G.M."/>
            <person name="Guimaraes G.M."/>
            <person name="Goldman G.H."/>
            <person name="Padilha I.Q."/>
            <person name="Batista Jda S."/>
            <person name="Ferro J.A."/>
            <person name="Ribeiro J.M."/>
            <person name="Fietto J.L."/>
            <person name="Dabbas K.M."/>
            <person name="Cerdeira L."/>
            <person name="Agnez-Lima L.F."/>
            <person name="Brocchi M."/>
            <person name="de Carvalho M.O."/>
            <person name="Teixeira Mde M."/>
            <person name="Diniz Maia Mde M."/>
            <person name="Goldman M.H."/>
            <person name="Cruz Schneider M.P."/>
            <person name="Felipe M.S."/>
            <person name="Hungria M."/>
            <person name="Nicolas M.F."/>
            <person name="Pereira M."/>
            <person name="Montes M.A."/>
            <person name="Cantao M.E."/>
            <person name="Vincentz M."/>
            <person name="Rafael M.S."/>
            <person name="Silverman N."/>
            <person name="Stoco P.H."/>
            <person name="Souza R.C."/>
            <person name="Vicentini R."/>
            <person name="Gazzinelli R.T."/>
            <person name="Neves Rde O."/>
            <person name="Silva R."/>
            <person name="Astolfi-Filho S."/>
            <person name="Maciel T.E."/>
            <person name="Urmenyi T.P."/>
            <person name="Tadei W.P."/>
            <person name="Camargo E.P."/>
            <person name="de Vasconcelos A.T."/>
        </authorList>
    </citation>
    <scope>NUCLEOTIDE SEQUENCE</scope>
</reference>
<keyword evidence="3" id="KW-1185">Reference proteome</keyword>
<reference evidence="2" key="4">
    <citation type="submission" date="2015-06" db="UniProtKB">
        <authorList>
            <consortium name="EnsemblMetazoa"/>
        </authorList>
    </citation>
    <scope>IDENTIFICATION</scope>
</reference>
<dbReference type="HOGENOM" id="CLU_2199153_0_0_1"/>
<evidence type="ECO:0000313" key="2">
    <source>
        <dbReference type="EnsemblMetazoa" id="ADAC007695-PA"/>
    </source>
</evidence>
<proteinExistence type="predicted"/>
<evidence type="ECO:0000313" key="3">
    <source>
        <dbReference type="Proteomes" id="UP000000673"/>
    </source>
</evidence>
<protein>
    <submittedName>
        <fullName evidence="1 2">Uncharacterized protein</fullName>
    </submittedName>
</protein>
<sequence>MRNIARSLDHILLKELLQGFNKFRNALPSGRRLARGQPAFFMDPQPQKWAAWAVWLLCVCENLGWKVVREQKGEEAKLINSRSFMFWFCSFAHTSFMFRRPLHSLEEA</sequence>
<dbReference type="VEuPathDB" id="VectorBase:ADAC007695"/>
<dbReference type="EMBL" id="ADMH02001881">
    <property type="protein sequence ID" value="ETN60681.1"/>
    <property type="molecule type" value="Genomic_DNA"/>
</dbReference>
<dbReference type="AlphaFoldDB" id="W5J9K5"/>
<gene>
    <name evidence="1" type="ORF">AND_007695</name>
</gene>
<dbReference type="Proteomes" id="UP000000673">
    <property type="component" value="Unassembled WGS sequence"/>
</dbReference>
<name>W5J9K5_ANODA</name>
<reference evidence="1 3" key="1">
    <citation type="journal article" date="2010" name="BMC Genomics">
        <title>Combination of measures distinguishes pre-miRNAs from other stem-loops in the genome of the newly sequenced Anopheles darlingi.</title>
        <authorList>
            <person name="Mendes N.D."/>
            <person name="Freitas A.T."/>
            <person name="Vasconcelos A.T."/>
            <person name="Sagot M.F."/>
        </authorList>
    </citation>
    <scope>NUCLEOTIDE SEQUENCE</scope>
</reference>
<evidence type="ECO:0000313" key="1">
    <source>
        <dbReference type="EMBL" id="ETN60681.1"/>
    </source>
</evidence>